<keyword evidence="3" id="KW-1185">Reference proteome</keyword>
<feature type="signal peptide" evidence="1">
    <location>
        <begin position="1"/>
        <end position="19"/>
    </location>
</feature>
<dbReference type="STRING" id="1210086.GCA_001613105_05148"/>
<dbReference type="EMBL" id="QQBC01000013">
    <property type="protein sequence ID" value="RDI61510.1"/>
    <property type="molecule type" value="Genomic_DNA"/>
</dbReference>
<evidence type="ECO:0000313" key="2">
    <source>
        <dbReference type="EMBL" id="RDI61510.1"/>
    </source>
</evidence>
<dbReference type="Proteomes" id="UP000254869">
    <property type="component" value="Unassembled WGS sequence"/>
</dbReference>
<evidence type="ECO:0008006" key="4">
    <source>
        <dbReference type="Google" id="ProtNLM"/>
    </source>
</evidence>
<dbReference type="RefSeq" id="WP_068002622.1">
    <property type="nucleotide sequence ID" value="NZ_QQBC01000013.1"/>
</dbReference>
<dbReference type="InterPro" id="IPR046652">
    <property type="entry name" value="DUF6764"/>
</dbReference>
<feature type="chain" id="PRO_5039495881" description="Protein kinase" evidence="1">
    <location>
        <begin position="20"/>
        <end position="171"/>
    </location>
</feature>
<dbReference type="Pfam" id="PF20550">
    <property type="entry name" value="DUF6764"/>
    <property type="match status" value="1"/>
</dbReference>
<proteinExistence type="predicted"/>
<dbReference type="AlphaFoldDB" id="A0A370HT90"/>
<evidence type="ECO:0000313" key="3">
    <source>
        <dbReference type="Proteomes" id="UP000254869"/>
    </source>
</evidence>
<organism evidence="2 3">
    <name type="scientific">Nocardia pseudobrasiliensis</name>
    <dbReference type="NCBI Taxonomy" id="45979"/>
    <lineage>
        <taxon>Bacteria</taxon>
        <taxon>Bacillati</taxon>
        <taxon>Actinomycetota</taxon>
        <taxon>Actinomycetes</taxon>
        <taxon>Mycobacteriales</taxon>
        <taxon>Nocardiaceae</taxon>
        <taxon>Nocardia</taxon>
    </lineage>
</organism>
<keyword evidence="1" id="KW-0732">Signal</keyword>
<reference evidence="2 3" key="1">
    <citation type="submission" date="2018-07" db="EMBL/GenBank/DDBJ databases">
        <title>Genomic Encyclopedia of Type Strains, Phase IV (KMG-IV): sequencing the most valuable type-strain genomes for metagenomic binning, comparative biology and taxonomic classification.</title>
        <authorList>
            <person name="Goeker M."/>
        </authorList>
    </citation>
    <scope>NUCLEOTIDE SEQUENCE [LARGE SCALE GENOMIC DNA]</scope>
    <source>
        <strain evidence="2 3">DSM 44290</strain>
    </source>
</reference>
<sequence length="171" mass="16180">MKVIGAILCSAATMGICFAAAGTASATGVHCDSDAERDVTIVAGHTACRAVATGTGHARALSLDGIGYASASTGAVAVALGASGGTGASEGAAGLPVAIGLGPGALAHTSLNETGRIGVTIALNGSRAQVVSADRAPVCLGTAAFAWDSRSGGACLASPVGLWHAAAVALP</sequence>
<accession>A0A370HT90</accession>
<gene>
    <name evidence="2" type="ORF">DFR76_1138</name>
</gene>
<comment type="caution">
    <text evidence="2">The sequence shown here is derived from an EMBL/GenBank/DDBJ whole genome shotgun (WGS) entry which is preliminary data.</text>
</comment>
<evidence type="ECO:0000256" key="1">
    <source>
        <dbReference type="SAM" id="SignalP"/>
    </source>
</evidence>
<protein>
    <recommendedName>
        <fullName evidence="4">Protein kinase</fullName>
    </recommendedName>
</protein>
<name>A0A370HT90_9NOCA</name>